<dbReference type="OrthoDB" id="1925334at2759"/>
<dbReference type="EMBL" id="JAGPXF010000009">
    <property type="protein sequence ID" value="KAH7230904.1"/>
    <property type="molecule type" value="Genomic_DNA"/>
</dbReference>
<proteinExistence type="predicted"/>
<dbReference type="AlphaFoldDB" id="A0A8K0RJG9"/>
<evidence type="ECO:0000313" key="1">
    <source>
        <dbReference type="EMBL" id="KAH7230904.1"/>
    </source>
</evidence>
<accession>A0A8K0RJG9</accession>
<keyword evidence="2" id="KW-1185">Reference proteome</keyword>
<protein>
    <submittedName>
        <fullName evidence="1">Uncharacterized protein</fullName>
    </submittedName>
</protein>
<sequence length="72" mass="8018">MVLNICATVSHLLFSKLREIRQPRAVLKDELETSMRLCGITSLSEAKPSLVNTLDVDYMIVSNGKGRLLSKL</sequence>
<name>A0A8K0RJG9_9HYPO</name>
<comment type="caution">
    <text evidence="1">The sequence shown here is derived from an EMBL/GenBank/DDBJ whole genome shotgun (WGS) entry which is preliminary data.</text>
</comment>
<reference evidence="1" key="1">
    <citation type="journal article" date="2021" name="Nat. Commun.">
        <title>Genetic determinants of endophytism in the Arabidopsis root mycobiome.</title>
        <authorList>
            <person name="Mesny F."/>
            <person name="Miyauchi S."/>
            <person name="Thiergart T."/>
            <person name="Pickel B."/>
            <person name="Atanasova L."/>
            <person name="Karlsson M."/>
            <person name="Huettel B."/>
            <person name="Barry K.W."/>
            <person name="Haridas S."/>
            <person name="Chen C."/>
            <person name="Bauer D."/>
            <person name="Andreopoulos W."/>
            <person name="Pangilinan J."/>
            <person name="LaButti K."/>
            <person name="Riley R."/>
            <person name="Lipzen A."/>
            <person name="Clum A."/>
            <person name="Drula E."/>
            <person name="Henrissat B."/>
            <person name="Kohler A."/>
            <person name="Grigoriev I.V."/>
            <person name="Martin F.M."/>
            <person name="Hacquard S."/>
        </authorList>
    </citation>
    <scope>NUCLEOTIDE SEQUENCE</scope>
    <source>
        <strain evidence="1">MPI-SDFR-AT-0068</strain>
    </source>
</reference>
<dbReference type="Proteomes" id="UP000813427">
    <property type="component" value="Unassembled WGS sequence"/>
</dbReference>
<organism evidence="1 2">
    <name type="scientific">Fusarium tricinctum</name>
    <dbReference type="NCBI Taxonomy" id="61284"/>
    <lineage>
        <taxon>Eukaryota</taxon>
        <taxon>Fungi</taxon>
        <taxon>Dikarya</taxon>
        <taxon>Ascomycota</taxon>
        <taxon>Pezizomycotina</taxon>
        <taxon>Sordariomycetes</taxon>
        <taxon>Hypocreomycetidae</taxon>
        <taxon>Hypocreales</taxon>
        <taxon>Nectriaceae</taxon>
        <taxon>Fusarium</taxon>
        <taxon>Fusarium tricinctum species complex</taxon>
    </lineage>
</organism>
<gene>
    <name evidence="1" type="ORF">BKA59DRAFT_488579</name>
</gene>
<evidence type="ECO:0000313" key="2">
    <source>
        <dbReference type="Proteomes" id="UP000813427"/>
    </source>
</evidence>